<dbReference type="AlphaFoldDB" id="A0A833U2P5"/>
<reference evidence="4" key="2">
    <citation type="submission" date="2020-03" db="EMBL/GenBank/DDBJ databases">
        <title>Walnut 2.0.</title>
        <authorList>
            <person name="Marrano A."/>
            <person name="Britton M."/>
            <person name="Zimin A.V."/>
            <person name="Zaini P.A."/>
            <person name="Workman R."/>
            <person name="Puiu D."/>
            <person name="Bianco L."/>
            <person name="Allen B.J."/>
            <person name="Troggio M."/>
            <person name="Leslie C.A."/>
            <person name="Timp W."/>
            <person name="Dendekar A."/>
            <person name="Salzberg S.L."/>
            <person name="Neale D.B."/>
        </authorList>
    </citation>
    <scope>NUCLEOTIDE SEQUENCE</scope>
    <source>
        <tissue evidence="4">Leaves</tissue>
    </source>
</reference>
<dbReference type="InterPro" id="IPR005162">
    <property type="entry name" value="Retrotrans_gag_dom"/>
</dbReference>
<gene>
    <name evidence="4" type="ORF">F2P56_019633</name>
</gene>
<evidence type="ECO:0000313" key="5">
    <source>
        <dbReference type="Proteomes" id="UP000619265"/>
    </source>
</evidence>
<evidence type="ECO:0000259" key="3">
    <source>
        <dbReference type="Pfam" id="PF14244"/>
    </source>
</evidence>
<organism evidence="4 5">
    <name type="scientific">Juglans regia</name>
    <name type="common">English walnut</name>
    <dbReference type="NCBI Taxonomy" id="51240"/>
    <lineage>
        <taxon>Eukaryota</taxon>
        <taxon>Viridiplantae</taxon>
        <taxon>Streptophyta</taxon>
        <taxon>Embryophyta</taxon>
        <taxon>Tracheophyta</taxon>
        <taxon>Spermatophyta</taxon>
        <taxon>Magnoliopsida</taxon>
        <taxon>eudicotyledons</taxon>
        <taxon>Gunneridae</taxon>
        <taxon>Pentapetalae</taxon>
        <taxon>rosids</taxon>
        <taxon>fabids</taxon>
        <taxon>Fagales</taxon>
        <taxon>Juglandaceae</taxon>
        <taxon>Juglans</taxon>
    </lineage>
</organism>
<dbReference type="Pfam" id="PF14244">
    <property type="entry name" value="Retrotran_gag_3"/>
    <property type="match status" value="1"/>
</dbReference>
<evidence type="ECO:0008006" key="6">
    <source>
        <dbReference type="Google" id="ProtNLM"/>
    </source>
</evidence>
<accession>A0A833U2P5</accession>
<dbReference type="Pfam" id="PF03732">
    <property type="entry name" value="Retrotrans_gag"/>
    <property type="match status" value="1"/>
</dbReference>
<protein>
    <recommendedName>
        <fullName evidence="6">Retrotransposon Copia-like N-terminal domain-containing protein</fullName>
    </recommendedName>
</protein>
<feature type="domain" description="Retrotransposon Copia-like N-terminal" evidence="3">
    <location>
        <begin position="31"/>
        <end position="78"/>
    </location>
</feature>
<comment type="caution">
    <text evidence="4">The sequence shown here is derived from an EMBL/GenBank/DDBJ whole genome shotgun (WGS) entry which is preliminary data.</text>
</comment>
<feature type="non-terminal residue" evidence="4">
    <location>
        <position position="362"/>
    </location>
</feature>
<name>A0A833U2P5_JUGRE</name>
<feature type="domain" description="Retrotransposon gag" evidence="2">
    <location>
        <begin position="96"/>
        <end position="166"/>
    </location>
</feature>
<dbReference type="Gramene" id="Jr09_01560_p1">
    <property type="protein sequence ID" value="cds.Jr09_01560_p1"/>
    <property type="gene ID" value="Jr09_01560"/>
</dbReference>
<reference evidence="4" key="1">
    <citation type="submission" date="2015-10" db="EMBL/GenBank/DDBJ databases">
        <authorList>
            <person name="Martinez-Garcia P.J."/>
            <person name="Crepeau M.W."/>
            <person name="Puiu D."/>
            <person name="Gonzalez-Ibeas D."/>
            <person name="Whalen J."/>
            <person name="Stevens K."/>
            <person name="Paul R."/>
            <person name="Butterfield T."/>
            <person name="Britton M."/>
            <person name="Reagan R."/>
            <person name="Chakraborty S."/>
            <person name="Walawage S.L."/>
            <person name="Vasquez-Gross H.A."/>
            <person name="Cardeno C."/>
            <person name="Famula R."/>
            <person name="Pratt K."/>
            <person name="Kuruganti S."/>
            <person name="Aradhya M.K."/>
            <person name="Leslie C.A."/>
            <person name="Dandekar A.M."/>
            <person name="Salzberg S.L."/>
            <person name="Wegrzyn J.L."/>
            <person name="Langley C.H."/>
            <person name="Neale D.B."/>
        </authorList>
    </citation>
    <scope>NUCLEOTIDE SEQUENCE</scope>
    <source>
        <tissue evidence="4">Leaves</tissue>
    </source>
</reference>
<sequence>MTSDGEDSVSSHTSHRMINPSDDSSSPYYLHPSDNPGALLVSEIFTGDNYIAWSRSITIALTVKNKAVFIDGTILAPPVNQSILHTAWLRANNLVLSWLMNSISKDIRNSLLYVASAVDLWKELKTRYLRSDGPRVFHLEKSLSSITQDSLSITEYFSSFKTLWDEYINYRPFPTCSCGKMATWKRNPPAAHAATSTSELYIQPSNDNQKFSLTSEEFHKLLALANSNFSQISTQTTSPAVNIVTSQISGKSLNPCYSVSSSLQHVSSWILDTGATDHMDQSTKKMIGIAFEKHGLYHLSQAISKDVACTQPNYNSSSFVSAITLSQLDPWHHRLGHVSNSRLPFLKQLEPSISFNSSTVCD</sequence>
<evidence type="ECO:0000259" key="2">
    <source>
        <dbReference type="Pfam" id="PF03732"/>
    </source>
</evidence>
<dbReference type="PANTHER" id="PTHR37610:SF81">
    <property type="entry name" value="RETROTRANSPOSON COPIA-LIKE N-TERMINAL DOMAIN-CONTAINING PROTEIN"/>
    <property type="match status" value="1"/>
</dbReference>
<dbReference type="Proteomes" id="UP000619265">
    <property type="component" value="Unassembled WGS sequence"/>
</dbReference>
<dbReference type="InterPro" id="IPR029472">
    <property type="entry name" value="Copia-like_N"/>
</dbReference>
<proteinExistence type="predicted"/>
<evidence type="ECO:0000313" key="4">
    <source>
        <dbReference type="EMBL" id="KAF5459711.1"/>
    </source>
</evidence>
<feature type="region of interest" description="Disordered" evidence="1">
    <location>
        <begin position="1"/>
        <end position="27"/>
    </location>
</feature>
<dbReference type="PANTHER" id="PTHR37610">
    <property type="entry name" value="CCHC-TYPE DOMAIN-CONTAINING PROTEIN"/>
    <property type="match status" value="1"/>
</dbReference>
<evidence type="ECO:0000256" key="1">
    <source>
        <dbReference type="SAM" id="MobiDB-lite"/>
    </source>
</evidence>
<dbReference type="EMBL" id="LIHL02000009">
    <property type="protein sequence ID" value="KAF5459711.1"/>
    <property type="molecule type" value="Genomic_DNA"/>
</dbReference>